<dbReference type="EMBL" id="DVJO01000005">
    <property type="protein sequence ID" value="HIS82001.1"/>
    <property type="molecule type" value="Genomic_DNA"/>
</dbReference>
<proteinExistence type="predicted"/>
<feature type="chain" id="PRO_5038963672" evidence="2">
    <location>
        <begin position="21"/>
        <end position="126"/>
    </location>
</feature>
<keyword evidence="2" id="KW-0732">Signal</keyword>
<dbReference type="AlphaFoldDB" id="A0A9D1FV16"/>
<protein>
    <submittedName>
        <fullName evidence="3">Uncharacterized protein</fullName>
    </submittedName>
</protein>
<evidence type="ECO:0000313" key="4">
    <source>
        <dbReference type="Proteomes" id="UP000824139"/>
    </source>
</evidence>
<accession>A0A9D1FV16</accession>
<gene>
    <name evidence="3" type="ORF">IAD41_00110</name>
</gene>
<evidence type="ECO:0000256" key="1">
    <source>
        <dbReference type="SAM" id="MobiDB-lite"/>
    </source>
</evidence>
<comment type="caution">
    <text evidence="3">The sequence shown here is derived from an EMBL/GenBank/DDBJ whole genome shotgun (WGS) entry which is preliminary data.</text>
</comment>
<feature type="compositionally biased region" description="Basic and acidic residues" evidence="1">
    <location>
        <begin position="71"/>
        <end position="91"/>
    </location>
</feature>
<feature type="region of interest" description="Disordered" evidence="1">
    <location>
        <begin position="71"/>
        <end position="96"/>
    </location>
</feature>
<evidence type="ECO:0000256" key="2">
    <source>
        <dbReference type="SAM" id="SignalP"/>
    </source>
</evidence>
<reference evidence="3" key="1">
    <citation type="submission" date="2020-10" db="EMBL/GenBank/DDBJ databases">
        <authorList>
            <person name="Gilroy R."/>
        </authorList>
    </citation>
    <scope>NUCLEOTIDE SEQUENCE</scope>
    <source>
        <strain evidence="3">CHK152-2994</strain>
    </source>
</reference>
<dbReference type="Proteomes" id="UP000824139">
    <property type="component" value="Unassembled WGS sequence"/>
</dbReference>
<evidence type="ECO:0000313" key="3">
    <source>
        <dbReference type="EMBL" id="HIS82001.1"/>
    </source>
</evidence>
<name>A0A9D1FV16_9BACT</name>
<feature type="signal peptide" evidence="2">
    <location>
        <begin position="1"/>
        <end position="20"/>
    </location>
</feature>
<reference evidence="3" key="2">
    <citation type="journal article" date="2021" name="PeerJ">
        <title>Extensive microbial diversity within the chicken gut microbiome revealed by metagenomics and culture.</title>
        <authorList>
            <person name="Gilroy R."/>
            <person name="Ravi A."/>
            <person name="Getino M."/>
            <person name="Pursley I."/>
            <person name="Horton D.L."/>
            <person name="Alikhan N.F."/>
            <person name="Baker D."/>
            <person name="Gharbi K."/>
            <person name="Hall N."/>
            <person name="Watson M."/>
            <person name="Adriaenssens E.M."/>
            <person name="Foster-Nyarko E."/>
            <person name="Jarju S."/>
            <person name="Secka A."/>
            <person name="Antonio M."/>
            <person name="Oren A."/>
            <person name="Chaudhuri R.R."/>
            <person name="La Ragione R."/>
            <person name="Hildebrand F."/>
            <person name="Pallen M.J."/>
        </authorList>
    </citation>
    <scope>NUCLEOTIDE SEQUENCE</scope>
    <source>
        <strain evidence="3">CHK152-2994</strain>
    </source>
</reference>
<organism evidence="3 4">
    <name type="scientific">Candidatus Scatenecus faecavium</name>
    <dbReference type="NCBI Taxonomy" id="2840915"/>
    <lineage>
        <taxon>Bacteria</taxon>
        <taxon>Candidatus Scatenecus</taxon>
    </lineage>
</organism>
<sequence>MKKFLGIILCISLAAPAVFAEGRGNSNTYVPPEGYGQDLGGFMYLDYKKNEASENADDYAMPVPKFLQRKKEETVSKREPHEIKKNSDGRMKTAPMNYNQFPQNYDSSQQMFMMQNGMQSMYGMPF</sequence>